<dbReference type="EMBL" id="LK933327">
    <property type="protein sequence ID" value="CDT67312.1"/>
    <property type="molecule type" value="Genomic_DNA"/>
</dbReference>
<evidence type="ECO:0000313" key="2">
    <source>
        <dbReference type="EMBL" id="CDS84923.1"/>
    </source>
</evidence>
<evidence type="ECO:0000313" key="3">
    <source>
        <dbReference type="EMBL" id="CDT67312.1"/>
    </source>
</evidence>
<dbReference type="EMBL" id="LK932371">
    <property type="protein sequence ID" value="CDS84923.1"/>
    <property type="molecule type" value="Genomic_DNA"/>
</dbReference>
<reference evidence="2" key="1">
    <citation type="submission" date="2014-07" db="EMBL/GenBank/DDBJ databases">
        <authorList>
            <person name="Monot Marc"/>
        </authorList>
    </citation>
    <scope>NUCLEOTIDE SEQUENCE</scope>
    <source>
        <strain evidence="3">7032989</strain>
        <strain evidence="2">7032994</strain>
    </source>
</reference>
<name>A0A069A6B8_CLODI</name>
<dbReference type="AlphaFoldDB" id="A0A069A6B8"/>
<dbReference type="EMBL" id="LK932485">
    <property type="protein sequence ID" value="CDS84493.1"/>
    <property type="molecule type" value="Genomic_DNA"/>
</dbReference>
<evidence type="ECO:0000313" key="1">
    <source>
        <dbReference type="EMBL" id="CDS84493.1"/>
    </source>
</evidence>
<accession>A0A069A6B8</accession>
<gene>
    <name evidence="3" type="ORF">BN1095_630067</name>
    <name evidence="1" type="ORF">BN1096_340064</name>
    <name evidence="2" type="ORF">BN1097_350069</name>
</gene>
<sequence>MGILVLFTGIITICYACLEGKEL</sequence>
<protein>
    <submittedName>
        <fullName evidence="2">Uncharacterized protein</fullName>
    </submittedName>
</protein>
<organism evidence="2">
    <name type="scientific">Clostridioides difficile</name>
    <name type="common">Peptoclostridium difficile</name>
    <dbReference type="NCBI Taxonomy" id="1496"/>
    <lineage>
        <taxon>Bacteria</taxon>
        <taxon>Bacillati</taxon>
        <taxon>Bacillota</taxon>
        <taxon>Clostridia</taxon>
        <taxon>Peptostreptococcales</taxon>
        <taxon>Peptostreptococcaceae</taxon>
        <taxon>Clostridioides</taxon>
    </lineage>
</organism>
<proteinExistence type="predicted"/>